<dbReference type="GO" id="GO:0016020">
    <property type="term" value="C:membrane"/>
    <property type="evidence" value="ECO:0007669"/>
    <property type="project" value="TreeGrafter"/>
</dbReference>
<dbReference type="Proteomes" id="UP000694680">
    <property type="component" value="Chromosome 1"/>
</dbReference>
<evidence type="ECO:0000313" key="4">
    <source>
        <dbReference type="Ensembl" id="ENSGWIP00000042520.1"/>
    </source>
</evidence>
<keyword evidence="5" id="KW-1185">Reference proteome</keyword>
<dbReference type="RefSeq" id="XP_028290950.1">
    <property type="nucleotide sequence ID" value="XM_028435149.1"/>
</dbReference>
<dbReference type="PANTHER" id="PTHR43798:SF14">
    <property type="entry name" value="SERINE HYDROLASE-LIKE PROTEIN DDB_G0286239"/>
    <property type="match status" value="1"/>
</dbReference>
<dbReference type="RefSeq" id="XP_028290879.1">
    <property type="nucleotide sequence ID" value="XM_028435078.1"/>
</dbReference>
<dbReference type="InterPro" id="IPR029058">
    <property type="entry name" value="AB_hydrolase_fold"/>
</dbReference>
<evidence type="ECO:0000256" key="2">
    <source>
        <dbReference type="ARBA" id="ARBA00022801"/>
    </source>
</evidence>
<evidence type="ECO:0000313" key="5">
    <source>
        <dbReference type="Proteomes" id="UP000694680"/>
    </source>
</evidence>
<dbReference type="PRINTS" id="PR00111">
    <property type="entry name" value="ABHYDROLASE"/>
</dbReference>
<evidence type="ECO:0000256" key="1">
    <source>
        <dbReference type="ARBA" id="ARBA00008645"/>
    </source>
</evidence>
<feature type="domain" description="AB hydrolase-1" evidence="3">
    <location>
        <begin position="30"/>
        <end position="145"/>
    </location>
</feature>
<accession>A0A8C5HC78</accession>
<organism evidence="4 5">
    <name type="scientific">Gouania willdenowi</name>
    <name type="common">Blunt-snouted clingfish</name>
    <name type="synonym">Lepadogaster willdenowi</name>
    <dbReference type="NCBI Taxonomy" id="441366"/>
    <lineage>
        <taxon>Eukaryota</taxon>
        <taxon>Metazoa</taxon>
        <taxon>Chordata</taxon>
        <taxon>Craniata</taxon>
        <taxon>Vertebrata</taxon>
        <taxon>Euteleostomi</taxon>
        <taxon>Actinopterygii</taxon>
        <taxon>Neopterygii</taxon>
        <taxon>Teleostei</taxon>
        <taxon>Neoteleostei</taxon>
        <taxon>Acanthomorphata</taxon>
        <taxon>Ovalentaria</taxon>
        <taxon>Blenniimorphae</taxon>
        <taxon>Blenniiformes</taxon>
        <taxon>Gobiesocoidei</taxon>
        <taxon>Gobiesocidae</taxon>
        <taxon>Gobiesocinae</taxon>
        <taxon>Gouania</taxon>
    </lineage>
</organism>
<dbReference type="GeneID" id="114454505"/>
<evidence type="ECO:0000259" key="3">
    <source>
        <dbReference type="Pfam" id="PF00561"/>
    </source>
</evidence>
<dbReference type="RefSeq" id="XP_028291021.1">
    <property type="nucleotide sequence ID" value="XM_028435220.1"/>
</dbReference>
<reference evidence="4" key="3">
    <citation type="submission" date="2025-09" db="UniProtKB">
        <authorList>
            <consortium name="Ensembl"/>
        </authorList>
    </citation>
    <scope>IDENTIFICATION</scope>
</reference>
<reference evidence="4" key="2">
    <citation type="submission" date="2025-08" db="UniProtKB">
        <authorList>
            <consortium name="Ensembl"/>
        </authorList>
    </citation>
    <scope>IDENTIFICATION</scope>
</reference>
<dbReference type="AlphaFoldDB" id="A0A8C5HC78"/>
<name>A0A8C5HC78_GOUWI</name>
<dbReference type="SUPFAM" id="SSF53474">
    <property type="entry name" value="alpha/beta-Hydrolases"/>
    <property type="match status" value="1"/>
</dbReference>
<dbReference type="PANTHER" id="PTHR43798">
    <property type="entry name" value="MONOACYLGLYCEROL LIPASE"/>
    <property type="match status" value="1"/>
</dbReference>
<dbReference type="InterPro" id="IPR000073">
    <property type="entry name" value="AB_hydrolase_1"/>
</dbReference>
<dbReference type="Pfam" id="PF00561">
    <property type="entry name" value="Abhydrolase_1"/>
    <property type="match status" value="1"/>
</dbReference>
<sequence length="302" mass="33115">MSSTVTAEELCVAVPWGEIRGKSWGPGAGPPVLLLHGWADNCGSFDPLIPLLPKECRYVAVDLAGHGLSSHRVPGVDYSIHAYVADVHRVTEALHMTKFTIVGHSMGATIAGMFSALFPEKVNATVLLDAYGFVSTDQVDLVSTMRYGMDEMIQFERVFGKKQKLYTHEMAVERLLAGNSTLSEQSAHTLLHRGLTPVEGGFVFSRDLRVNFKHIEQQSLEQCLELQSNIQGPVLLILAESGYGLKLKEKSKAALVQGYLDRNDTVVTVPGNHHVHLNNPEVVAGLISDFLRTKVLTLQQTD</sequence>
<keyword evidence="2" id="KW-0378">Hydrolase</keyword>
<protein>
    <submittedName>
        <fullName evidence="4">Serine hydrolase-like protein</fullName>
    </submittedName>
</protein>
<dbReference type="InterPro" id="IPR050266">
    <property type="entry name" value="AB_hydrolase_sf"/>
</dbReference>
<proteinExistence type="inferred from homology"/>
<reference evidence="4" key="1">
    <citation type="submission" date="2020-06" db="EMBL/GenBank/DDBJ databases">
        <authorList>
            <consortium name="Wellcome Sanger Institute Data Sharing"/>
        </authorList>
    </citation>
    <scope>NUCLEOTIDE SEQUENCE [LARGE SCALE GENOMIC DNA]</scope>
</reference>
<dbReference type="Ensembl" id="ENSGWIT00000046141.1">
    <property type="protein sequence ID" value="ENSGWIP00000042520.1"/>
    <property type="gene ID" value="ENSGWIG00000021339.1"/>
</dbReference>
<gene>
    <name evidence="4" type="primary">LOC114454505</name>
</gene>
<dbReference type="OrthoDB" id="190201at2759"/>
<comment type="similarity">
    <text evidence="1">Belongs to the AB hydrolase superfamily.</text>
</comment>
<dbReference type="GO" id="GO:0016787">
    <property type="term" value="F:hydrolase activity"/>
    <property type="evidence" value="ECO:0007669"/>
    <property type="project" value="UniProtKB-KW"/>
</dbReference>
<dbReference type="Gene3D" id="3.40.50.1820">
    <property type="entry name" value="alpha/beta hydrolase"/>
    <property type="match status" value="1"/>
</dbReference>